<evidence type="ECO:0000313" key="3">
    <source>
        <dbReference type="Proteomes" id="UP000078550"/>
    </source>
</evidence>
<accession>A0A1A9AT68</accession>
<name>A0A1A9AT68_PLAOA</name>
<evidence type="ECO:0000313" key="2">
    <source>
        <dbReference type="EMBL" id="SBT59467.1"/>
    </source>
</evidence>
<sequence>MICYIVVSISIIRFTCQGDQYLLPPVEILDTGIIVAPFVLILVISLILPLLYKFTPFGPWIHQSIGKNKNMLNNIIEEEKHFIDNYEMKKDDSKKRYYKLLYNSS</sequence>
<feature type="transmembrane region" description="Helical" evidence="1">
    <location>
        <begin position="32"/>
        <end position="52"/>
    </location>
</feature>
<dbReference type="Proteomes" id="UP000078550">
    <property type="component" value="Unassembled WGS sequence"/>
</dbReference>
<evidence type="ECO:0000256" key="1">
    <source>
        <dbReference type="SAM" id="Phobius"/>
    </source>
</evidence>
<gene>
    <name evidence="2" type="ORF">POVWA2_096890</name>
</gene>
<keyword evidence="1" id="KW-0472">Membrane</keyword>
<proteinExistence type="predicted"/>
<keyword evidence="1" id="KW-0812">Transmembrane</keyword>
<dbReference type="InterPro" id="IPR008780">
    <property type="entry name" value="Plasmodium_Vir"/>
</dbReference>
<protein>
    <submittedName>
        <fullName evidence="2">PIR Superfamily Protein</fullName>
    </submittedName>
</protein>
<reference evidence="3" key="1">
    <citation type="submission" date="2016-05" db="EMBL/GenBank/DDBJ databases">
        <authorList>
            <person name="Naeem Raeece"/>
        </authorList>
    </citation>
    <scope>NUCLEOTIDE SEQUENCE [LARGE SCALE GENOMIC DNA]</scope>
</reference>
<dbReference type="AlphaFoldDB" id="A0A1A9AT68"/>
<keyword evidence="1" id="KW-1133">Transmembrane helix</keyword>
<dbReference type="EMBL" id="FLRE01003444">
    <property type="protein sequence ID" value="SBT59467.1"/>
    <property type="molecule type" value="Genomic_DNA"/>
</dbReference>
<organism evidence="2 3">
    <name type="scientific">Plasmodium ovale wallikeri</name>
    <dbReference type="NCBI Taxonomy" id="864142"/>
    <lineage>
        <taxon>Eukaryota</taxon>
        <taxon>Sar</taxon>
        <taxon>Alveolata</taxon>
        <taxon>Apicomplexa</taxon>
        <taxon>Aconoidasida</taxon>
        <taxon>Haemosporida</taxon>
        <taxon>Plasmodiidae</taxon>
        <taxon>Plasmodium</taxon>
        <taxon>Plasmodium (Plasmodium)</taxon>
    </lineage>
</organism>
<dbReference type="Pfam" id="PF05795">
    <property type="entry name" value="Plasmodium_Vir"/>
    <property type="match status" value="1"/>
</dbReference>